<protein>
    <submittedName>
        <fullName evidence="1">Uncharacterized protein</fullName>
    </submittedName>
</protein>
<reference evidence="1 2" key="1">
    <citation type="journal article" date="2014" name="Agronomy (Basel)">
        <title>A Draft Genome Sequence for Ensete ventricosum, the Drought-Tolerant Tree Against Hunger.</title>
        <authorList>
            <person name="Harrison J."/>
            <person name="Moore K.A."/>
            <person name="Paszkiewicz K."/>
            <person name="Jones T."/>
            <person name="Grant M."/>
            <person name="Ambacheew D."/>
            <person name="Muzemil S."/>
            <person name="Studholme D.J."/>
        </authorList>
    </citation>
    <scope>NUCLEOTIDE SEQUENCE [LARGE SCALE GENOMIC DNA]</scope>
</reference>
<sequence>MFWLQILSQCNIYEAGQKKVVFKYMPEKVPTHNLVLCISLVQAADREEATSGWIRSEGDLFMNGAQPCLIQGAGVESVFSALEHYPTWTMEPASVALKEVLQLCTGWQALQRPADW</sequence>
<dbReference type="EMBL" id="AMZH03012793">
    <property type="protein sequence ID" value="RRT50379.1"/>
    <property type="molecule type" value="Genomic_DNA"/>
</dbReference>
<dbReference type="Proteomes" id="UP000287651">
    <property type="component" value="Unassembled WGS sequence"/>
</dbReference>
<accession>A0A426YF49</accession>
<name>A0A426YF49_ENSVE</name>
<organism evidence="1 2">
    <name type="scientific">Ensete ventricosum</name>
    <name type="common">Abyssinian banana</name>
    <name type="synonym">Musa ensete</name>
    <dbReference type="NCBI Taxonomy" id="4639"/>
    <lineage>
        <taxon>Eukaryota</taxon>
        <taxon>Viridiplantae</taxon>
        <taxon>Streptophyta</taxon>
        <taxon>Embryophyta</taxon>
        <taxon>Tracheophyta</taxon>
        <taxon>Spermatophyta</taxon>
        <taxon>Magnoliopsida</taxon>
        <taxon>Liliopsida</taxon>
        <taxon>Zingiberales</taxon>
        <taxon>Musaceae</taxon>
        <taxon>Ensete</taxon>
    </lineage>
</organism>
<evidence type="ECO:0000313" key="1">
    <source>
        <dbReference type="EMBL" id="RRT50379.1"/>
    </source>
</evidence>
<evidence type="ECO:0000313" key="2">
    <source>
        <dbReference type="Proteomes" id="UP000287651"/>
    </source>
</evidence>
<comment type="caution">
    <text evidence="1">The sequence shown here is derived from an EMBL/GenBank/DDBJ whole genome shotgun (WGS) entry which is preliminary data.</text>
</comment>
<dbReference type="AlphaFoldDB" id="A0A426YF49"/>
<proteinExistence type="predicted"/>
<gene>
    <name evidence="1" type="ORF">B296_00020902</name>
</gene>